<comment type="caution">
    <text evidence="11">The sequence shown here is derived from an EMBL/GenBank/DDBJ whole genome shotgun (WGS) entry which is preliminary data.</text>
</comment>
<dbReference type="Proteomes" id="UP001233172">
    <property type="component" value="Unassembled WGS sequence"/>
</dbReference>
<dbReference type="InterPro" id="IPR003593">
    <property type="entry name" value="AAA+_ATPase"/>
</dbReference>
<dbReference type="AlphaFoldDB" id="A0AAD8ANS5"/>
<dbReference type="InterPro" id="IPR039421">
    <property type="entry name" value="Type_1_exporter"/>
</dbReference>
<evidence type="ECO:0000256" key="5">
    <source>
        <dbReference type="ARBA" id="ARBA00022989"/>
    </source>
</evidence>
<evidence type="ECO:0000313" key="12">
    <source>
        <dbReference type="Proteomes" id="UP001233172"/>
    </source>
</evidence>
<keyword evidence="12" id="KW-1185">Reference proteome</keyword>
<evidence type="ECO:0000256" key="7">
    <source>
        <dbReference type="ARBA" id="ARBA00024363"/>
    </source>
</evidence>
<evidence type="ECO:0000256" key="4">
    <source>
        <dbReference type="ARBA" id="ARBA00022840"/>
    </source>
</evidence>
<protein>
    <submittedName>
        <fullName evidence="11">MdlB ABC transporter ATPase/permease component</fullName>
    </submittedName>
</protein>
<reference evidence="11" key="1">
    <citation type="journal article" date="2023" name="PLoS Negl. Trop. Dis.">
        <title>A genome sequence for Biomphalaria pfeifferi, the major vector snail for the human-infecting parasite Schistosoma mansoni.</title>
        <authorList>
            <person name="Bu L."/>
            <person name="Lu L."/>
            <person name="Laidemitt M.R."/>
            <person name="Zhang S.M."/>
            <person name="Mutuku M."/>
            <person name="Mkoji G."/>
            <person name="Steinauer M."/>
            <person name="Loker E.S."/>
        </authorList>
    </citation>
    <scope>NUCLEOTIDE SEQUENCE</scope>
    <source>
        <strain evidence="11">KasaAsao</strain>
    </source>
</reference>
<keyword evidence="3" id="KW-0547">Nucleotide-binding</keyword>
<dbReference type="InterPro" id="IPR036640">
    <property type="entry name" value="ABC1_TM_sf"/>
</dbReference>
<dbReference type="Gene3D" id="3.40.50.300">
    <property type="entry name" value="P-loop containing nucleotide triphosphate hydrolases"/>
    <property type="match status" value="1"/>
</dbReference>
<dbReference type="GO" id="GO:0042626">
    <property type="term" value="F:ATPase-coupled transmembrane transporter activity"/>
    <property type="evidence" value="ECO:0007669"/>
    <property type="project" value="TreeGrafter"/>
</dbReference>
<feature type="transmembrane region" description="Helical" evidence="8">
    <location>
        <begin position="251"/>
        <end position="268"/>
    </location>
</feature>
<evidence type="ECO:0000313" key="10">
    <source>
        <dbReference type="EMBL" id="KAK0038619.1"/>
    </source>
</evidence>
<comment type="similarity">
    <text evidence="7">Belongs to the ABC transporter superfamily. ABCB family. Heavy Metal importer (TC 3.A.1.210) subfamily.</text>
</comment>
<dbReference type="PANTHER" id="PTHR24221:SF654">
    <property type="entry name" value="ATP-BINDING CASSETTE SUB-FAMILY B MEMBER 6"/>
    <property type="match status" value="1"/>
</dbReference>
<dbReference type="InterPro" id="IPR027417">
    <property type="entry name" value="P-loop_NTPase"/>
</dbReference>
<keyword evidence="5 8" id="KW-1133">Transmembrane helix</keyword>
<keyword evidence="6 8" id="KW-0472">Membrane</keyword>
<dbReference type="EMBL" id="JASAOG010000497">
    <property type="protein sequence ID" value="KAK0038619.1"/>
    <property type="molecule type" value="Genomic_DNA"/>
</dbReference>
<feature type="transmembrane region" description="Helical" evidence="8">
    <location>
        <begin position="78"/>
        <end position="100"/>
    </location>
</feature>
<name>A0AAD8ANS5_BIOPF</name>
<feature type="transmembrane region" description="Helical" evidence="8">
    <location>
        <begin position="165"/>
        <end position="182"/>
    </location>
</feature>
<evidence type="ECO:0000313" key="11">
    <source>
        <dbReference type="EMBL" id="KAK0038911.1"/>
    </source>
</evidence>
<comment type="subcellular location">
    <subcellularLocation>
        <location evidence="1">Membrane</location>
        <topology evidence="1">Multi-pass membrane protein</topology>
    </subcellularLocation>
</comment>
<evidence type="ECO:0000256" key="8">
    <source>
        <dbReference type="SAM" id="Phobius"/>
    </source>
</evidence>
<dbReference type="InterPro" id="IPR003439">
    <property type="entry name" value="ABC_transporter-like_ATP-bd"/>
</dbReference>
<dbReference type="GO" id="GO:0016020">
    <property type="term" value="C:membrane"/>
    <property type="evidence" value="ECO:0007669"/>
    <property type="project" value="UniProtKB-SubCell"/>
</dbReference>
<dbReference type="SUPFAM" id="SSF90123">
    <property type="entry name" value="ABC transporter transmembrane region"/>
    <property type="match status" value="1"/>
</dbReference>
<evidence type="ECO:0000256" key="2">
    <source>
        <dbReference type="ARBA" id="ARBA00022692"/>
    </source>
</evidence>
<keyword evidence="2 8" id="KW-0812">Transmembrane</keyword>
<evidence type="ECO:0000256" key="3">
    <source>
        <dbReference type="ARBA" id="ARBA00022741"/>
    </source>
</evidence>
<evidence type="ECO:0000259" key="9">
    <source>
        <dbReference type="PROSITE" id="PS50893"/>
    </source>
</evidence>
<sequence length="546" mass="61999">MERYEWPLLKKVLMKIMRMMFTRKTVVFPLFLLPLLLGLDYSNRLQIRATRVFSAILSLGDHGTLGEYVSLHLGAEALRIVTMLIFMLIFTQVYSSALVLTMEEYMSLRQCGYKGHTVGSLSLRYFEKGESASCLVYTIFPYLYLQVSYLVQALGEIQSVEPACVFYILLMSILAHLTVYYISLGKTHSLLADVTTARAQVSSVMTAEALNYEIIKSCNLESSSSDRVRRVVGALSSVAYRHTVFVEGMKMCFQLLEFFTIFIVLLLYKGEYMYENIDATIELTRRIHCSVRTFLVYLSVCDQLLYKCYLFENDIPEHPTGEETICEVRALCVRNLSFMDLFRNLNFDLYLGESVAVLGKPGSGKSVLMKILVGLLPYGGSVTVDGVELRSIVPTVLRSAVTVVLQTDRHIKGSVMKTLQYGNMLADDQVMEICKKWGMQDIINHSLSSNLVELSEGQRQKVLFMRAMLRDTQVVMLDDCLGSVDNKDKDSLVDMYLRMKGKILMMVVKSKSLVNRFDKVMIVDGDDSMFGTPSELHRHIESFFDS</sequence>
<dbReference type="GO" id="GO:0005524">
    <property type="term" value="F:ATP binding"/>
    <property type="evidence" value="ECO:0007669"/>
    <property type="project" value="UniProtKB-KW"/>
</dbReference>
<dbReference type="GO" id="GO:0016887">
    <property type="term" value="F:ATP hydrolysis activity"/>
    <property type="evidence" value="ECO:0007669"/>
    <property type="project" value="InterPro"/>
</dbReference>
<evidence type="ECO:0000256" key="6">
    <source>
        <dbReference type="ARBA" id="ARBA00023136"/>
    </source>
</evidence>
<reference evidence="11" key="2">
    <citation type="submission" date="2023-04" db="EMBL/GenBank/DDBJ databases">
        <authorList>
            <person name="Bu L."/>
            <person name="Lu L."/>
            <person name="Laidemitt M.R."/>
            <person name="Zhang S.M."/>
            <person name="Mutuku M."/>
            <person name="Mkoji G."/>
            <person name="Steinauer M."/>
            <person name="Loker E.S."/>
        </authorList>
    </citation>
    <scope>NUCLEOTIDE SEQUENCE</scope>
    <source>
        <strain evidence="11">KasaAsao</strain>
        <tissue evidence="11">Whole Snail</tissue>
    </source>
</reference>
<proteinExistence type="inferred from homology"/>
<accession>A0AAD8ANS5</accession>
<dbReference type="Pfam" id="PF00005">
    <property type="entry name" value="ABC_tran"/>
    <property type="match status" value="1"/>
</dbReference>
<gene>
    <name evidence="11" type="ORF">Bpfe_031487</name>
    <name evidence="10" type="ORF">Bpfe_031583</name>
</gene>
<feature type="domain" description="ABC transporter" evidence="9">
    <location>
        <begin position="326"/>
        <end position="544"/>
    </location>
</feature>
<feature type="transmembrane region" description="Helical" evidence="8">
    <location>
        <begin position="134"/>
        <end position="153"/>
    </location>
</feature>
<dbReference type="PANTHER" id="PTHR24221">
    <property type="entry name" value="ATP-BINDING CASSETTE SUB-FAMILY B"/>
    <property type="match status" value="1"/>
</dbReference>
<evidence type="ECO:0000256" key="1">
    <source>
        <dbReference type="ARBA" id="ARBA00004141"/>
    </source>
</evidence>
<dbReference type="SMART" id="SM00382">
    <property type="entry name" value="AAA"/>
    <property type="match status" value="1"/>
</dbReference>
<dbReference type="EMBL" id="JASAOG010000486">
    <property type="protein sequence ID" value="KAK0038911.1"/>
    <property type="molecule type" value="Genomic_DNA"/>
</dbReference>
<dbReference type="PROSITE" id="PS50893">
    <property type="entry name" value="ABC_TRANSPORTER_2"/>
    <property type="match status" value="1"/>
</dbReference>
<dbReference type="SUPFAM" id="SSF52540">
    <property type="entry name" value="P-loop containing nucleoside triphosphate hydrolases"/>
    <property type="match status" value="1"/>
</dbReference>
<keyword evidence="4" id="KW-0067">ATP-binding</keyword>
<organism evidence="11 12">
    <name type="scientific">Biomphalaria pfeifferi</name>
    <name type="common">Bloodfluke planorb</name>
    <name type="synonym">Freshwater snail</name>
    <dbReference type="NCBI Taxonomy" id="112525"/>
    <lineage>
        <taxon>Eukaryota</taxon>
        <taxon>Metazoa</taxon>
        <taxon>Spiralia</taxon>
        <taxon>Lophotrochozoa</taxon>
        <taxon>Mollusca</taxon>
        <taxon>Gastropoda</taxon>
        <taxon>Heterobranchia</taxon>
        <taxon>Euthyneura</taxon>
        <taxon>Panpulmonata</taxon>
        <taxon>Hygrophila</taxon>
        <taxon>Lymnaeoidea</taxon>
        <taxon>Planorbidae</taxon>
        <taxon>Biomphalaria</taxon>
    </lineage>
</organism>